<dbReference type="PANTHER" id="PTHR48073">
    <property type="entry name" value="O-SUCCINYLBENZOATE SYNTHASE-RELATED"/>
    <property type="match status" value="1"/>
</dbReference>
<dbReference type="InterPro" id="IPR047585">
    <property type="entry name" value="MenC"/>
</dbReference>
<feature type="binding site" evidence="7">
    <location>
        <position position="213"/>
    </location>
    <ligand>
        <name>Mg(2+)</name>
        <dbReference type="ChEBI" id="CHEBI:18420"/>
    </ligand>
</feature>
<dbReference type="SFLD" id="SFLDF00009">
    <property type="entry name" value="o-succinylbenzoate_synthase"/>
    <property type="match status" value="1"/>
</dbReference>
<evidence type="ECO:0000313" key="9">
    <source>
        <dbReference type="EMBL" id="MDH5164051.1"/>
    </source>
</evidence>
<dbReference type="Gene3D" id="3.30.390.10">
    <property type="entry name" value="Enolase-like, N-terminal domain"/>
    <property type="match status" value="1"/>
</dbReference>
<comment type="cofactor">
    <cofactor evidence="1 7">
        <name>a divalent metal cation</name>
        <dbReference type="ChEBI" id="CHEBI:60240"/>
    </cofactor>
</comment>
<dbReference type="Pfam" id="PF02746">
    <property type="entry name" value="MR_MLE_N"/>
    <property type="match status" value="1"/>
</dbReference>
<dbReference type="SMART" id="SM00922">
    <property type="entry name" value="MR_MLE"/>
    <property type="match status" value="1"/>
</dbReference>
<dbReference type="InterPro" id="IPR013342">
    <property type="entry name" value="Mandelate_racemase_C"/>
</dbReference>
<evidence type="ECO:0000256" key="4">
    <source>
        <dbReference type="ARBA" id="ARBA00022842"/>
    </source>
</evidence>
<dbReference type="EMBL" id="JAROYP010000022">
    <property type="protein sequence ID" value="MDH5164051.1"/>
    <property type="molecule type" value="Genomic_DNA"/>
</dbReference>
<dbReference type="InterPro" id="IPR029065">
    <property type="entry name" value="Enolase_C-like"/>
</dbReference>
<dbReference type="InterPro" id="IPR029017">
    <property type="entry name" value="Enolase-like_N"/>
</dbReference>
<accession>A0AAW6SZ54</accession>
<dbReference type="Proteomes" id="UP001159179">
    <property type="component" value="Unassembled WGS sequence"/>
</dbReference>
<dbReference type="SFLD" id="SFLDG00180">
    <property type="entry name" value="muconate_cycloisomerase"/>
    <property type="match status" value="1"/>
</dbReference>
<evidence type="ECO:0000256" key="6">
    <source>
        <dbReference type="ARBA" id="ARBA00029491"/>
    </source>
</evidence>
<dbReference type="EC" id="4.2.1.113" evidence="6 7"/>
<evidence type="ECO:0000256" key="3">
    <source>
        <dbReference type="ARBA" id="ARBA00022723"/>
    </source>
</evidence>
<dbReference type="InterPro" id="IPR036849">
    <property type="entry name" value="Enolase-like_C_sf"/>
</dbReference>
<dbReference type="Gene3D" id="3.20.20.120">
    <property type="entry name" value="Enolase-like C-terminal domain"/>
    <property type="match status" value="1"/>
</dbReference>
<dbReference type="GO" id="GO:0009234">
    <property type="term" value="P:menaquinone biosynthetic process"/>
    <property type="evidence" value="ECO:0007669"/>
    <property type="project" value="UniProtKB-UniRule"/>
</dbReference>
<evidence type="ECO:0000256" key="1">
    <source>
        <dbReference type="ARBA" id="ARBA00001968"/>
    </source>
</evidence>
<dbReference type="PANTHER" id="PTHR48073:SF5">
    <property type="entry name" value="O-SUCCINYLBENZOATE SYNTHASE"/>
    <property type="match status" value="1"/>
</dbReference>
<comment type="similarity">
    <text evidence="7">Belongs to the mandelate racemase/muconate lactonizing enzyme family. MenC type 2 subfamily.</text>
</comment>
<evidence type="ECO:0000256" key="5">
    <source>
        <dbReference type="ARBA" id="ARBA00023239"/>
    </source>
</evidence>
<name>A0AAW6SZ54_9BACI</name>
<comment type="pathway">
    <text evidence="7">Quinol/quinone metabolism; menaquinone biosynthesis.</text>
</comment>
<feature type="active site" description="Proton acceptor" evidence="7">
    <location>
        <position position="262"/>
    </location>
</feature>
<dbReference type="HAMAP" id="MF_01933">
    <property type="entry name" value="MenC_2"/>
    <property type="match status" value="1"/>
</dbReference>
<dbReference type="GO" id="GO:0000287">
    <property type="term" value="F:magnesium ion binding"/>
    <property type="evidence" value="ECO:0007669"/>
    <property type="project" value="UniProtKB-UniRule"/>
</dbReference>
<feature type="active site" description="Proton donor" evidence="7">
    <location>
        <position position="163"/>
    </location>
</feature>
<dbReference type="SFLD" id="SFLDS00001">
    <property type="entry name" value="Enolase"/>
    <property type="match status" value="1"/>
</dbReference>
<evidence type="ECO:0000256" key="2">
    <source>
        <dbReference type="ARBA" id="ARBA00022428"/>
    </source>
</evidence>
<dbReference type="GO" id="GO:0043748">
    <property type="term" value="F:O-succinylbenzoate synthase activity"/>
    <property type="evidence" value="ECO:0007669"/>
    <property type="project" value="UniProtKB-EC"/>
</dbReference>
<reference evidence="9" key="1">
    <citation type="submission" date="2023-03" db="EMBL/GenBank/DDBJ databases">
        <title>Bacterial isolates from washroom surfaces on a university campus.</title>
        <authorList>
            <person name="Holman D.B."/>
            <person name="Gzyl K.E."/>
            <person name="Taheri A.E."/>
        </authorList>
    </citation>
    <scope>NUCLEOTIDE SEQUENCE</scope>
    <source>
        <strain evidence="9">RD03</strain>
    </source>
</reference>
<dbReference type="NCBIfam" id="TIGR01928">
    <property type="entry name" value="menC_lowGC_arch"/>
    <property type="match status" value="1"/>
</dbReference>
<dbReference type="CDD" id="cd03317">
    <property type="entry name" value="NAAAR"/>
    <property type="match status" value="1"/>
</dbReference>
<organism evidence="9 10">
    <name type="scientific">Heyndrickxia oleronia</name>
    <dbReference type="NCBI Taxonomy" id="38875"/>
    <lineage>
        <taxon>Bacteria</taxon>
        <taxon>Bacillati</taxon>
        <taxon>Bacillota</taxon>
        <taxon>Bacilli</taxon>
        <taxon>Bacillales</taxon>
        <taxon>Bacillaceae</taxon>
        <taxon>Heyndrickxia</taxon>
    </lineage>
</organism>
<evidence type="ECO:0000259" key="8">
    <source>
        <dbReference type="SMART" id="SM00922"/>
    </source>
</evidence>
<protein>
    <recommendedName>
        <fullName evidence="6 7">o-succinylbenzoate synthase</fullName>
        <shortName evidence="7">OSB synthase</shortName>
        <shortName evidence="7">OSBS</shortName>
        <ecNumber evidence="6 7">4.2.1.113</ecNumber>
    </recommendedName>
    <alternativeName>
        <fullName evidence="7">4-(2'-carboxyphenyl)-4-oxybutyric acid synthase</fullName>
    </alternativeName>
    <alternativeName>
        <fullName evidence="7">o-succinylbenzoic acid synthase</fullName>
    </alternativeName>
</protein>
<dbReference type="Pfam" id="PF13378">
    <property type="entry name" value="MR_MLE_C"/>
    <property type="match status" value="1"/>
</dbReference>
<comment type="pathway">
    <text evidence="7">Quinol/quinone metabolism; 1,4-dihydroxy-2-naphthoate biosynthesis; 1,4-dihydroxy-2-naphthoate from chorismate: step 4/7.</text>
</comment>
<comment type="function">
    <text evidence="7">Converts 2-succinyl-6-hydroxy-2,4-cyclohexadiene-1-carboxylate (SHCHC) to 2-succinylbenzoate (OSB).</text>
</comment>
<feature type="binding site" evidence="7">
    <location>
        <position position="188"/>
    </location>
    <ligand>
        <name>Mg(2+)</name>
        <dbReference type="ChEBI" id="CHEBI:18420"/>
    </ligand>
</feature>
<keyword evidence="5 7" id="KW-0456">Lyase</keyword>
<dbReference type="GO" id="GO:0016854">
    <property type="term" value="F:racemase and epimerase activity"/>
    <property type="evidence" value="ECO:0007669"/>
    <property type="project" value="UniProtKB-ARBA"/>
</dbReference>
<comment type="catalytic activity">
    <reaction evidence="7">
        <text>(1R,6R)-6-hydroxy-2-succinyl-cyclohexa-2,4-diene-1-carboxylate = 2-succinylbenzoate + H2O</text>
        <dbReference type="Rhea" id="RHEA:10196"/>
        <dbReference type="ChEBI" id="CHEBI:15377"/>
        <dbReference type="ChEBI" id="CHEBI:18325"/>
        <dbReference type="ChEBI" id="CHEBI:58689"/>
        <dbReference type="EC" id="4.2.1.113"/>
    </reaction>
</comment>
<dbReference type="SUPFAM" id="SSF51604">
    <property type="entry name" value="Enolase C-terminal domain-like"/>
    <property type="match status" value="1"/>
</dbReference>
<dbReference type="SUPFAM" id="SSF54826">
    <property type="entry name" value="Enolase N-terminal domain-like"/>
    <property type="match status" value="1"/>
</dbReference>
<dbReference type="InterPro" id="IPR010197">
    <property type="entry name" value="OSBS/NAAAR"/>
</dbReference>
<gene>
    <name evidence="7 9" type="primary">menC</name>
    <name evidence="9" type="ORF">P5X88_24250</name>
</gene>
<evidence type="ECO:0000313" key="10">
    <source>
        <dbReference type="Proteomes" id="UP001159179"/>
    </source>
</evidence>
<keyword evidence="3 7" id="KW-0479">Metal-binding</keyword>
<dbReference type="AlphaFoldDB" id="A0AAW6SZ54"/>
<comment type="caution">
    <text evidence="9">The sequence shown here is derived from an EMBL/GenBank/DDBJ whole genome shotgun (WGS) entry which is preliminary data.</text>
</comment>
<feature type="domain" description="Mandelate racemase/muconate lactonizing enzyme C-terminal" evidence="8">
    <location>
        <begin position="142"/>
        <end position="234"/>
    </location>
</feature>
<dbReference type="InterPro" id="IPR013341">
    <property type="entry name" value="Mandelate_racemase_N_dom"/>
</dbReference>
<dbReference type="RefSeq" id="WP_280618725.1">
    <property type="nucleotide sequence ID" value="NZ_JAROYP010000022.1"/>
</dbReference>
<keyword evidence="4 7" id="KW-0460">Magnesium</keyword>
<keyword evidence="2 7" id="KW-0474">Menaquinone biosynthesis</keyword>
<proteinExistence type="inferred from homology"/>
<evidence type="ECO:0000256" key="7">
    <source>
        <dbReference type="HAMAP-Rule" id="MF_01933"/>
    </source>
</evidence>
<sequence>MMIKEVQLSIIKMPLKSPFATALGSVNDREGIIIKVLDEEGRTGYGEVVAFSTPWYTEETVTTGYHMLKDFLIPIVLNNPIKHPNEIIKRFDHIRGNQMAKAGLETAIWDLYAKKVDRPLWKLIDGVQSEIPSGVVVGTHEIRDALLQIDSYLQEGYKRVKVKIKPGMDYELLKEIRKHFPTIPLMADANSSYSLDDVDLLKSLDEFELLMIEQPLAVDDIVEHSFLQKEIQTPICLDESIITYHDAKSAILLNSCRVINIKIGRVGGLSNALAIHDLCQKHQIQVWCGGMIEFGISRAHNIALATKEGFTIPGDISASSRFWNEDIILPEVEVKHGFVKAPIHPGIGFEINTKRLQEVTTYIEKYKK</sequence>
<feature type="binding site" evidence="7">
    <location>
        <position position="238"/>
    </location>
    <ligand>
        <name>Mg(2+)</name>
        <dbReference type="ChEBI" id="CHEBI:18420"/>
    </ligand>
</feature>